<dbReference type="Proteomes" id="UP000014559">
    <property type="component" value="Unassembled WGS sequence"/>
</dbReference>
<sequence length="334" mass="36467">MMINQQKGLTLLELMIALSLGLLIVAAGTAVFLSGQRSLGLQGSMGELQQNANFGLSMITHDLRHANLNTPSTQKVNNKQVGSGVIFTTANLPSSLSKVNASLLTGQAKDSDATTGNSDQLTIQFIPEYQVTTKKKCKQDKPNCTADADKEDVTIYTAKNVDCEGNRLEFDKVTTIVQRYHLKTDPNQIDGQPTAYSLYCDAGYYQEGDTTITNMTVGANGTQLMQRIDTFKVRLEVKDMNGKLRYMSINDYLALMPVTVTDSKNYYNVVSVEIGLLARSTTPLNSEALIDNAKVFKIIGSDATLNDGQQKGSKFLREVFSQVVAFRNTLGASS</sequence>
<evidence type="ECO:0000313" key="3">
    <source>
        <dbReference type="Proteomes" id="UP000014559"/>
    </source>
</evidence>
<dbReference type="InterPro" id="IPR032092">
    <property type="entry name" value="PilW"/>
</dbReference>
<evidence type="ECO:0008006" key="4">
    <source>
        <dbReference type="Google" id="ProtNLM"/>
    </source>
</evidence>
<dbReference type="PROSITE" id="PS00409">
    <property type="entry name" value="PROKAR_NTER_METHYL"/>
    <property type="match status" value="1"/>
</dbReference>
<dbReference type="NCBIfam" id="TIGR02532">
    <property type="entry name" value="IV_pilin_GFxxxE"/>
    <property type="match status" value="1"/>
</dbReference>
<keyword evidence="1" id="KW-0812">Transmembrane</keyword>
<keyword evidence="1" id="KW-0472">Membrane</keyword>
<dbReference type="Pfam" id="PF07963">
    <property type="entry name" value="N_methyl"/>
    <property type="match status" value="1"/>
</dbReference>
<comment type="caution">
    <text evidence="2">The sequence shown here is derived from an EMBL/GenBank/DDBJ whole genome shotgun (WGS) entry which is preliminary data.</text>
</comment>
<feature type="transmembrane region" description="Helical" evidence="1">
    <location>
        <begin position="12"/>
        <end position="33"/>
    </location>
</feature>
<evidence type="ECO:0000313" key="2">
    <source>
        <dbReference type="EMBL" id="EPG41514.1"/>
    </source>
</evidence>
<protein>
    <recommendedName>
        <fullName evidence="4">Prepilin-type N-terminal cleavage/methylation domain-containing protein</fullName>
    </recommendedName>
</protein>
<dbReference type="Pfam" id="PF16074">
    <property type="entry name" value="PilW"/>
    <property type="match status" value="1"/>
</dbReference>
<organism evidence="2 3">
    <name type="scientific">Acinetobacter colistiniresistens</name>
    <dbReference type="NCBI Taxonomy" id="280145"/>
    <lineage>
        <taxon>Bacteria</taxon>
        <taxon>Pseudomonadati</taxon>
        <taxon>Pseudomonadota</taxon>
        <taxon>Gammaproteobacteria</taxon>
        <taxon>Moraxellales</taxon>
        <taxon>Moraxellaceae</taxon>
        <taxon>Acinetobacter</taxon>
    </lineage>
</organism>
<reference evidence="2 3" key="1">
    <citation type="submission" date="2013-06" db="EMBL/GenBank/DDBJ databases">
        <title>The Genome Sequence of Acinetobacter sp. NIPH 2036.</title>
        <authorList>
            <consortium name="The Broad Institute Genome Sequencing Platform"/>
            <consortium name="The Broad Institute Genome Sequencing Center for Infectious Disease"/>
            <person name="Cerqueira G."/>
            <person name="Feldgarden M."/>
            <person name="Courvalin P."/>
            <person name="Perichon B."/>
            <person name="Grillot-Courvalin C."/>
            <person name="Clermont D."/>
            <person name="Rocha E."/>
            <person name="Yoon E.-J."/>
            <person name="Nemec A."/>
            <person name="Young S.K."/>
            <person name="Zeng Q."/>
            <person name="Gargeya S."/>
            <person name="Fitzgerald M."/>
            <person name="Abouelleil A."/>
            <person name="Alvarado L."/>
            <person name="Berlin A.M."/>
            <person name="Chapman S.B."/>
            <person name="Dewar J."/>
            <person name="Goldberg J."/>
            <person name="Griggs A."/>
            <person name="Gujja S."/>
            <person name="Hansen M."/>
            <person name="Howarth C."/>
            <person name="Imamovic A."/>
            <person name="Larimer J."/>
            <person name="McCowan C."/>
            <person name="Murphy C."/>
            <person name="Pearson M."/>
            <person name="Priest M."/>
            <person name="Roberts A."/>
            <person name="Saif S."/>
            <person name="Shea T."/>
            <person name="Sykes S."/>
            <person name="Wortman J."/>
            <person name="Nusbaum C."/>
            <person name="Birren B."/>
        </authorList>
    </citation>
    <scope>NUCLEOTIDE SEQUENCE [LARGE SCALE GENOMIC DNA]</scope>
    <source>
        <strain evidence="2 3">NIPH 2036</strain>
    </source>
</reference>
<dbReference type="HOGENOM" id="CLU_054333_0_0_6"/>
<evidence type="ECO:0000256" key="1">
    <source>
        <dbReference type="SAM" id="Phobius"/>
    </source>
</evidence>
<dbReference type="PATRIC" id="fig|1217696.3.peg.375"/>
<proteinExistence type="predicted"/>
<gene>
    <name evidence="2" type="ORF">F907_00386</name>
</gene>
<dbReference type="EMBL" id="ATGK01000004">
    <property type="protein sequence ID" value="EPG41514.1"/>
    <property type="molecule type" value="Genomic_DNA"/>
</dbReference>
<dbReference type="GO" id="GO:0043683">
    <property type="term" value="P:type IV pilus assembly"/>
    <property type="evidence" value="ECO:0007669"/>
    <property type="project" value="InterPro"/>
</dbReference>
<keyword evidence="1" id="KW-1133">Transmembrane helix</keyword>
<dbReference type="InterPro" id="IPR012902">
    <property type="entry name" value="N_methyl_site"/>
</dbReference>
<dbReference type="AlphaFoldDB" id="S3TP85"/>
<name>S3TP85_9GAMM</name>
<accession>S3TP85</accession>